<dbReference type="InterPro" id="IPR051540">
    <property type="entry name" value="S-2-haloacid_dehalogenase"/>
</dbReference>
<dbReference type="GO" id="GO:0016787">
    <property type="term" value="F:hydrolase activity"/>
    <property type="evidence" value="ECO:0007669"/>
    <property type="project" value="UniProtKB-KW"/>
</dbReference>
<dbReference type="AlphaFoldDB" id="A0A0L0WD09"/>
<dbReference type="Proteomes" id="UP000037267">
    <property type="component" value="Unassembled WGS sequence"/>
</dbReference>
<name>A0A0L0WD09_GOTPU</name>
<dbReference type="InterPro" id="IPR023214">
    <property type="entry name" value="HAD_sf"/>
</dbReference>
<dbReference type="InterPro" id="IPR036412">
    <property type="entry name" value="HAD-like_sf"/>
</dbReference>
<dbReference type="RefSeq" id="WP_050354327.1">
    <property type="nucleotide sequence ID" value="NZ_LGSS01000003.1"/>
</dbReference>
<dbReference type="InterPro" id="IPR006439">
    <property type="entry name" value="HAD-SF_hydro_IA"/>
</dbReference>
<evidence type="ECO:0000313" key="2">
    <source>
        <dbReference type="EMBL" id="KNF09331.1"/>
    </source>
</evidence>
<dbReference type="PANTHER" id="PTHR43316">
    <property type="entry name" value="HYDROLASE, HALOACID DELAHOGENASE-RELATED"/>
    <property type="match status" value="1"/>
</dbReference>
<keyword evidence="3" id="KW-1185">Reference proteome</keyword>
<organism evidence="2 3">
    <name type="scientific">Gottschalkia purinilytica</name>
    <name type="common">Clostridium purinilyticum</name>
    <dbReference type="NCBI Taxonomy" id="1503"/>
    <lineage>
        <taxon>Bacteria</taxon>
        <taxon>Bacillati</taxon>
        <taxon>Bacillota</taxon>
        <taxon>Tissierellia</taxon>
        <taxon>Tissierellales</taxon>
        <taxon>Gottschalkiaceae</taxon>
        <taxon>Gottschalkia</taxon>
    </lineage>
</organism>
<dbReference type="CDD" id="cd01427">
    <property type="entry name" value="HAD_like"/>
    <property type="match status" value="1"/>
</dbReference>
<sequence length="235" mass="27696">MKAILFDLDGTLLPIDVQLFTDEYFRILTEKVGNEEEAKKLCKVIWDSTQYMIDTIDENKTNEDCFFEHFNTKIEKVEEATDILNHFYLNEYTGLKSICKPNPLARDIIKIVKDKGYELVIATNPLFPKEGINRRVEWAGLDVEDFKLITTYENMHYCKPHLKYYEEILSIIDRKPEEVMMVGNDVQEDLVVSELGIKTFLLEDYKISREGKIYEPDYKGSYKELYEFVKELPKL</sequence>
<evidence type="ECO:0000313" key="3">
    <source>
        <dbReference type="Proteomes" id="UP000037267"/>
    </source>
</evidence>
<dbReference type="SFLD" id="SFLDG01129">
    <property type="entry name" value="C1.5:_HAD__Beta-PGM__Phosphata"/>
    <property type="match status" value="1"/>
</dbReference>
<dbReference type="PATRIC" id="fig|1503.3.peg.1974"/>
<dbReference type="Gene3D" id="3.40.50.1000">
    <property type="entry name" value="HAD superfamily/HAD-like"/>
    <property type="match status" value="1"/>
</dbReference>
<protein>
    <submittedName>
        <fullName evidence="2">Haloacid dehalogenase domain protein hydrolase</fullName>
    </submittedName>
</protein>
<evidence type="ECO:0000256" key="1">
    <source>
        <dbReference type="ARBA" id="ARBA00022801"/>
    </source>
</evidence>
<dbReference type="OrthoDB" id="9797743at2"/>
<keyword evidence="1 2" id="KW-0378">Hydrolase</keyword>
<accession>A0A0L0WD09</accession>
<dbReference type="PRINTS" id="PR00413">
    <property type="entry name" value="HADHALOGNASE"/>
</dbReference>
<dbReference type="SFLD" id="SFLDS00003">
    <property type="entry name" value="Haloacid_Dehalogenase"/>
    <property type="match status" value="1"/>
</dbReference>
<dbReference type="STRING" id="1503.CLPU_3c01090"/>
<dbReference type="SUPFAM" id="SSF56784">
    <property type="entry name" value="HAD-like"/>
    <property type="match status" value="1"/>
</dbReference>
<dbReference type="Pfam" id="PF00702">
    <property type="entry name" value="Hydrolase"/>
    <property type="match status" value="1"/>
</dbReference>
<dbReference type="Gene3D" id="1.10.150.520">
    <property type="match status" value="1"/>
</dbReference>
<dbReference type="PANTHER" id="PTHR43316:SF3">
    <property type="entry name" value="HALOACID DEHALOGENASE, TYPE II (AFU_ORTHOLOGUE AFUA_2G07750)-RELATED"/>
    <property type="match status" value="1"/>
</dbReference>
<proteinExistence type="predicted"/>
<dbReference type="EMBL" id="LGSS01000003">
    <property type="protein sequence ID" value="KNF09331.1"/>
    <property type="molecule type" value="Genomic_DNA"/>
</dbReference>
<comment type="caution">
    <text evidence="2">The sequence shown here is derived from an EMBL/GenBank/DDBJ whole genome shotgun (WGS) entry which is preliminary data.</text>
</comment>
<reference evidence="3" key="1">
    <citation type="submission" date="2015-07" db="EMBL/GenBank/DDBJ databases">
        <title>Draft genome sequence of the purine-degrading Gottschalkia purinilyticum DSM 1384 (formerly Clostridium purinilyticum).</title>
        <authorList>
            <person name="Poehlein A."/>
            <person name="Schiel-Bengelsdorf B."/>
            <person name="Bengelsdorf F.R."/>
            <person name="Daniel R."/>
            <person name="Duerre P."/>
        </authorList>
    </citation>
    <scope>NUCLEOTIDE SEQUENCE [LARGE SCALE GENOMIC DNA]</scope>
    <source>
        <strain evidence="3">DSM 1384</strain>
    </source>
</reference>
<gene>
    <name evidence="2" type="ORF">CLPU_3c01090</name>
</gene>